<evidence type="ECO:0000313" key="8">
    <source>
        <dbReference type="Proteomes" id="UP000548082"/>
    </source>
</evidence>
<dbReference type="EMBL" id="JAARVG010000010">
    <property type="protein sequence ID" value="MBC1793995.1"/>
    <property type="molecule type" value="Genomic_DNA"/>
</dbReference>
<dbReference type="GO" id="GO:0016757">
    <property type="term" value="F:glycosyltransferase activity"/>
    <property type="evidence" value="ECO:0007669"/>
    <property type="project" value="UniProtKB-KW"/>
</dbReference>
<keyword evidence="2 5" id="KW-0808">Transferase</keyword>
<name>A0A7X0XYB7_9LIST</name>
<dbReference type="Gene3D" id="3.40.50.2000">
    <property type="entry name" value="Glycogen Phosphorylase B"/>
    <property type="match status" value="2"/>
</dbReference>
<dbReference type="SUPFAM" id="SSF53756">
    <property type="entry name" value="UDP-Glycosyltransferase/glycogen phosphorylase"/>
    <property type="match status" value="1"/>
</dbReference>
<accession>A0A7X0XYB7</accession>
<evidence type="ECO:0000313" key="7">
    <source>
        <dbReference type="Proteomes" id="UP000539064"/>
    </source>
</evidence>
<feature type="domain" description="Glycosyl transferase family 1" evidence="4">
    <location>
        <begin position="233"/>
        <end position="394"/>
    </location>
</feature>
<dbReference type="Proteomes" id="UP000539064">
    <property type="component" value="Unassembled WGS sequence"/>
</dbReference>
<keyword evidence="1" id="KW-0328">Glycosyltransferase</keyword>
<feature type="transmembrane region" description="Helical" evidence="3">
    <location>
        <begin position="74"/>
        <end position="102"/>
    </location>
</feature>
<sequence>MVVKKVGMFVWNYFTNDARVTRECITLSENGYNVDLFAIHQGDLAEKERRNKYFQIYRVRKTVPFLTRLWTNKYGLIILVFCYLVLWLWLPMAMSLLLLLLLPFSLKKGRKFLSRASIFMRMVHLGMRSKYEVYHANDLNTLLQAVICAKWFGRSQLVYDSHEVQTSRMGYDNRFYGVAEQFLLRFVDVCIHENDTRAAYIEHLYGFYPKVVHNYPVTVKDSPDDAIDLYAILRIDRTEPILLYQGGIQIGRGLDKLIKAVPNIKKGVIVLIGDGRIKAELEDMVARMELVDRVKFLPKVALAELPMYTKNAYIGFQLLNNSCFNHYSASSNKLFEYMMAGIPVIACDFPEIKRVVEKHQTGIVVDSHSPLAIAAAVNQIVQAPSMRKVLSENCIKARKFFNWEQEQVVFLEIYKELDVKASARS</sequence>
<evidence type="ECO:0000313" key="5">
    <source>
        <dbReference type="EMBL" id="MBC1793995.1"/>
    </source>
</evidence>
<gene>
    <name evidence="5" type="ORF">HCA52_11240</name>
    <name evidence="6" type="ORF">HCA55_03905</name>
</gene>
<dbReference type="EMBL" id="JAARVD010000002">
    <property type="protein sequence ID" value="MBC1795854.1"/>
    <property type="molecule type" value="Genomic_DNA"/>
</dbReference>
<protein>
    <submittedName>
        <fullName evidence="5">Glycosyltransferase family 4 protein</fullName>
    </submittedName>
</protein>
<evidence type="ECO:0000256" key="1">
    <source>
        <dbReference type="ARBA" id="ARBA00022676"/>
    </source>
</evidence>
<keyword evidence="3" id="KW-0812">Transmembrane</keyword>
<keyword evidence="3" id="KW-0472">Membrane</keyword>
<dbReference type="PANTHER" id="PTHR12526:SF629">
    <property type="entry name" value="TEICHURONIC ACID BIOSYNTHESIS GLYCOSYLTRANSFERASE TUAH-RELATED"/>
    <property type="match status" value="1"/>
</dbReference>
<evidence type="ECO:0000256" key="3">
    <source>
        <dbReference type="SAM" id="Phobius"/>
    </source>
</evidence>
<evidence type="ECO:0000256" key="2">
    <source>
        <dbReference type="ARBA" id="ARBA00022679"/>
    </source>
</evidence>
<dbReference type="Pfam" id="PF00534">
    <property type="entry name" value="Glycos_transf_1"/>
    <property type="match status" value="1"/>
</dbReference>
<comment type="caution">
    <text evidence="5">The sequence shown here is derived from an EMBL/GenBank/DDBJ whole genome shotgun (WGS) entry which is preliminary data.</text>
</comment>
<dbReference type="RefSeq" id="WP_185415078.1">
    <property type="nucleotide sequence ID" value="NZ_JAIQYF010000001.1"/>
</dbReference>
<evidence type="ECO:0000313" key="6">
    <source>
        <dbReference type="EMBL" id="MBC1795854.1"/>
    </source>
</evidence>
<reference evidence="7 8" key="1">
    <citation type="submission" date="2020-03" db="EMBL/GenBank/DDBJ databases">
        <title>Soil Listeria distribution.</title>
        <authorList>
            <person name="Liao J."/>
            <person name="Wiedmann M."/>
        </authorList>
    </citation>
    <scope>NUCLEOTIDE SEQUENCE [LARGE SCALE GENOMIC DNA]</scope>
    <source>
        <strain evidence="5 7">FSL L7-0978</strain>
        <strain evidence="6 8">FSL L7-0990</strain>
    </source>
</reference>
<dbReference type="InterPro" id="IPR001296">
    <property type="entry name" value="Glyco_trans_1"/>
</dbReference>
<dbReference type="Proteomes" id="UP000548082">
    <property type="component" value="Unassembled WGS sequence"/>
</dbReference>
<proteinExistence type="predicted"/>
<evidence type="ECO:0000259" key="4">
    <source>
        <dbReference type="Pfam" id="PF00534"/>
    </source>
</evidence>
<organism evidence="5 7">
    <name type="scientific">Listeria booriae</name>
    <dbReference type="NCBI Taxonomy" id="1552123"/>
    <lineage>
        <taxon>Bacteria</taxon>
        <taxon>Bacillati</taxon>
        <taxon>Bacillota</taxon>
        <taxon>Bacilli</taxon>
        <taxon>Bacillales</taxon>
        <taxon>Listeriaceae</taxon>
        <taxon>Listeria</taxon>
    </lineage>
</organism>
<dbReference type="AlphaFoldDB" id="A0A7X0XYB7"/>
<dbReference type="PANTHER" id="PTHR12526">
    <property type="entry name" value="GLYCOSYLTRANSFERASE"/>
    <property type="match status" value="1"/>
</dbReference>
<keyword evidence="3" id="KW-1133">Transmembrane helix</keyword>